<sequence length="216" mass="24013">MNQYTFAVVVSLCYVTLTFAAKEQFTTAPQCKCKDIDECSKVLMEKTAKCKKSAECEPYIKKIGNANKIRQCLEKEQRDMDKLEKCVERKAGPIGCTNDAHPKNLTIPVMKEMTEAEVKAEVSKMPSQPGQAPVEMGQFLWCVDNCAMKALEGGNRGRRNSANCAVKLQCALAPPDQKIQSTFEQCEKELHLSSEQRFKSSCECLKGAGVKITCPK</sequence>
<evidence type="ECO:0000313" key="2">
    <source>
        <dbReference type="EMBL" id="CAD5230949.1"/>
    </source>
</evidence>
<feature type="signal peptide" evidence="1">
    <location>
        <begin position="1"/>
        <end position="20"/>
    </location>
</feature>
<dbReference type="Proteomes" id="UP000783686">
    <property type="component" value="Unassembled WGS sequence"/>
</dbReference>
<keyword evidence="3" id="KW-1185">Reference proteome</keyword>
<name>A0A811LRI0_9BILA</name>
<dbReference type="EMBL" id="CAJFDH010000006">
    <property type="protein sequence ID" value="CAD5230949.1"/>
    <property type="molecule type" value="Genomic_DNA"/>
</dbReference>
<comment type="caution">
    <text evidence="2">The sequence shown here is derived from an EMBL/GenBank/DDBJ whole genome shotgun (WGS) entry which is preliminary data.</text>
</comment>
<gene>
    <name evidence="2" type="ORF">BOKJ2_LOCUS14397</name>
</gene>
<evidence type="ECO:0000256" key="1">
    <source>
        <dbReference type="SAM" id="SignalP"/>
    </source>
</evidence>
<feature type="chain" id="PRO_5036408577" evidence="1">
    <location>
        <begin position="21"/>
        <end position="216"/>
    </location>
</feature>
<keyword evidence="1" id="KW-0732">Signal</keyword>
<reference evidence="2" key="1">
    <citation type="submission" date="2020-09" db="EMBL/GenBank/DDBJ databases">
        <authorList>
            <person name="Kikuchi T."/>
        </authorList>
    </citation>
    <scope>NUCLEOTIDE SEQUENCE</scope>
    <source>
        <strain evidence="2">SH1</strain>
    </source>
</reference>
<dbReference type="Proteomes" id="UP000614601">
    <property type="component" value="Unassembled WGS sequence"/>
</dbReference>
<protein>
    <submittedName>
        <fullName evidence="2">Uncharacterized protein</fullName>
    </submittedName>
</protein>
<dbReference type="AlphaFoldDB" id="A0A811LRI0"/>
<dbReference type="OrthoDB" id="5863471at2759"/>
<dbReference type="PANTHER" id="PTHR34401:SF7">
    <property type="entry name" value="EXTRACELLULAR MEMBRANE PROTEIN, CFEM DOMAIN PROTEIN"/>
    <property type="match status" value="1"/>
</dbReference>
<evidence type="ECO:0000313" key="3">
    <source>
        <dbReference type="Proteomes" id="UP000614601"/>
    </source>
</evidence>
<dbReference type="PANTHER" id="PTHR34401">
    <property type="entry name" value="PROTEIN CBG12388-RELATED"/>
    <property type="match status" value="1"/>
</dbReference>
<organism evidence="2 3">
    <name type="scientific">Bursaphelenchus okinawaensis</name>
    <dbReference type="NCBI Taxonomy" id="465554"/>
    <lineage>
        <taxon>Eukaryota</taxon>
        <taxon>Metazoa</taxon>
        <taxon>Ecdysozoa</taxon>
        <taxon>Nematoda</taxon>
        <taxon>Chromadorea</taxon>
        <taxon>Rhabditida</taxon>
        <taxon>Tylenchina</taxon>
        <taxon>Tylenchomorpha</taxon>
        <taxon>Aphelenchoidea</taxon>
        <taxon>Aphelenchoididae</taxon>
        <taxon>Bursaphelenchus</taxon>
    </lineage>
</organism>
<proteinExistence type="predicted"/>
<dbReference type="EMBL" id="CAJFCW020000006">
    <property type="protein sequence ID" value="CAG9128205.1"/>
    <property type="molecule type" value="Genomic_DNA"/>
</dbReference>
<accession>A0A811LRI0</accession>